<dbReference type="SUPFAM" id="SSF143631">
    <property type="entry name" value="ApbE-like"/>
    <property type="match status" value="1"/>
</dbReference>
<protein>
    <recommendedName>
        <fullName evidence="3 11">FAD:protein FMN transferase</fullName>
        <ecNumber evidence="2 11">2.7.1.180</ecNumber>
    </recommendedName>
    <alternativeName>
        <fullName evidence="9 11">Flavin transferase</fullName>
    </alternativeName>
</protein>
<evidence type="ECO:0000256" key="8">
    <source>
        <dbReference type="ARBA" id="ARBA00022842"/>
    </source>
</evidence>
<comment type="caution">
    <text evidence="12">The sequence shown here is derived from an EMBL/GenBank/DDBJ whole genome shotgun (WGS) entry which is preliminary data.</text>
</comment>
<gene>
    <name evidence="12" type="ORF">QOZ95_002782</name>
</gene>
<dbReference type="Gene3D" id="3.10.520.10">
    <property type="entry name" value="ApbE-like domains"/>
    <property type="match status" value="1"/>
</dbReference>
<comment type="catalytic activity">
    <reaction evidence="10 11">
        <text>L-threonyl-[protein] + FAD = FMN-L-threonyl-[protein] + AMP + H(+)</text>
        <dbReference type="Rhea" id="RHEA:36847"/>
        <dbReference type="Rhea" id="RHEA-COMP:11060"/>
        <dbReference type="Rhea" id="RHEA-COMP:11061"/>
        <dbReference type="ChEBI" id="CHEBI:15378"/>
        <dbReference type="ChEBI" id="CHEBI:30013"/>
        <dbReference type="ChEBI" id="CHEBI:57692"/>
        <dbReference type="ChEBI" id="CHEBI:74257"/>
        <dbReference type="ChEBI" id="CHEBI:456215"/>
        <dbReference type="EC" id="2.7.1.180"/>
    </reaction>
</comment>
<dbReference type="InterPro" id="IPR003374">
    <property type="entry name" value="ApbE-like_sf"/>
</dbReference>
<evidence type="ECO:0000256" key="10">
    <source>
        <dbReference type="ARBA" id="ARBA00048540"/>
    </source>
</evidence>
<comment type="similarity">
    <text evidence="11">Belongs to the ApbE family.</text>
</comment>
<organism evidence="12 13">
    <name type="scientific">Paenibacillus brasilensis</name>
    <dbReference type="NCBI Taxonomy" id="128574"/>
    <lineage>
        <taxon>Bacteria</taxon>
        <taxon>Bacillati</taxon>
        <taxon>Bacillota</taxon>
        <taxon>Bacilli</taxon>
        <taxon>Bacillales</taxon>
        <taxon>Paenibacillaceae</taxon>
        <taxon>Paenibacillus</taxon>
    </lineage>
</organism>
<evidence type="ECO:0000256" key="11">
    <source>
        <dbReference type="PIRNR" id="PIRNR006268"/>
    </source>
</evidence>
<keyword evidence="4 11" id="KW-0285">Flavoprotein</keyword>
<evidence type="ECO:0000313" key="13">
    <source>
        <dbReference type="Proteomes" id="UP001242811"/>
    </source>
</evidence>
<comment type="cofactor">
    <cofactor evidence="1">
        <name>Mg(2+)</name>
        <dbReference type="ChEBI" id="CHEBI:18420"/>
    </cofactor>
</comment>
<evidence type="ECO:0000256" key="3">
    <source>
        <dbReference type="ARBA" id="ARBA00016337"/>
    </source>
</evidence>
<evidence type="ECO:0000313" key="12">
    <source>
        <dbReference type="EMBL" id="MDQ0494617.1"/>
    </source>
</evidence>
<evidence type="ECO:0000256" key="1">
    <source>
        <dbReference type="ARBA" id="ARBA00001946"/>
    </source>
</evidence>
<evidence type="ECO:0000256" key="4">
    <source>
        <dbReference type="ARBA" id="ARBA00022630"/>
    </source>
</evidence>
<dbReference type="Proteomes" id="UP001242811">
    <property type="component" value="Unassembled WGS sequence"/>
</dbReference>
<dbReference type="PANTHER" id="PTHR30040:SF2">
    <property type="entry name" value="FAD:PROTEIN FMN TRANSFERASE"/>
    <property type="match status" value="1"/>
</dbReference>
<proteinExistence type="inferred from homology"/>
<sequence length="295" mass="31983">MKRTKLYMDTAVSIQIVTGKFTSEEAVTQKMNQAFEAFQKVELACSRFSPDSELMSACQQVGVPVTVSPFLFEPLKFALEMAECTEGIFDPAIGKKMEDYGFNRHYLTGQSMKSPSAASVTYHDIVLDEQERTLCLLKPLVIDLGAVAKGFAIDLAAHELAEFEGFVVNAGGDLFAGGVNGIGEPWEIGIQHPERKEEVISTILLSDEAICTSGGYERKSTTTADIHHLIDPETGRSPKDWVSSSVIAPFAMMADAFSTASFLLGAAKGRELVEQASLQALLISSNLQFVRVGGI</sequence>
<evidence type="ECO:0000256" key="2">
    <source>
        <dbReference type="ARBA" id="ARBA00011955"/>
    </source>
</evidence>
<keyword evidence="5 11" id="KW-0808">Transferase</keyword>
<keyword evidence="13" id="KW-1185">Reference proteome</keyword>
<reference evidence="12 13" key="1">
    <citation type="submission" date="2023-07" db="EMBL/GenBank/DDBJ databases">
        <title>Genomic Encyclopedia of Type Strains, Phase IV (KMG-IV): sequencing the most valuable type-strain genomes for metagenomic binning, comparative biology and taxonomic classification.</title>
        <authorList>
            <person name="Goeker M."/>
        </authorList>
    </citation>
    <scope>NUCLEOTIDE SEQUENCE [LARGE SCALE GENOMIC DNA]</scope>
    <source>
        <strain evidence="12 13">DSM 14914</strain>
    </source>
</reference>
<keyword evidence="8 11" id="KW-0460">Magnesium</keyword>
<evidence type="ECO:0000256" key="9">
    <source>
        <dbReference type="ARBA" id="ARBA00031306"/>
    </source>
</evidence>
<accession>A0ABU0KYU8</accession>
<keyword evidence="12" id="KW-0449">Lipoprotein</keyword>
<keyword evidence="7 11" id="KW-0274">FAD</keyword>
<dbReference type="EC" id="2.7.1.180" evidence="2 11"/>
<keyword evidence="6 11" id="KW-0479">Metal-binding</keyword>
<dbReference type="InterPro" id="IPR024932">
    <property type="entry name" value="ApbE"/>
</dbReference>
<dbReference type="EMBL" id="JAUSWA010000014">
    <property type="protein sequence ID" value="MDQ0494617.1"/>
    <property type="molecule type" value="Genomic_DNA"/>
</dbReference>
<name>A0ABU0KYU8_9BACL</name>
<evidence type="ECO:0000256" key="7">
    <source>
        <dbReference type="ARBA" id="ARBA00022827"/>
    </source>
</evidence>
<evidence type="ECO:0000256" key="5">
    <source>
        <dbReference type="ARBA" id="ARBA00022679"/>
    </source>
</evidence>
<dbReference type="Pfam" id="PF02424">
    <property type="entry name" value="ApbE"/>
    <property type="match status" value="1"/>
</dbReference>
<dbReference type="PANTHER" id="PTHR30040">
    <property type="entry name" value="THIAMINE BIOSYNTHESIS LIPOPROTEIN APBE"/>
    <property type="match status" value="1"/>
</dbReference>
<evidence type="ECO:0000256" key="6">
    <source>
        <dbReference type="ARBA" id="ARBA00022723"/>
    </source>
</evidence>
<dbReference type="PIRSF" id="PIRSF006268">
    <property type="entry name" value="ApbE"/>
    <property type="match status" value="1"/>
</dbReference>